<dbReference type="InterPro" id="IPR037069">
    <property type="entry name" value="AcylCoA_DH/ox_N_sf"/>
</dbReference>
<dbReference type="GO" id="GO:0005737">
    <property type="term" value="C:cytoplasm"/>
    <property type="evidence" value="ECO:0000318"/>
    <property type="project" value="GO_Central"/>
</dbReference>
<dbReference type="FunCoup" id="F6PNW9">
    <property type="interactions" value="1"/>
</dbReference>
<dbReference type="Pfam" id="PF02770">
    <property type="entry name" value="Acyl-CoA_dh_M"/>
    <property type="match status" value="1"/>
</dbReference>
<comment type="catalytic activity">
    <reaction evidence="17">
        <text>docosanoyl-CoA + oxidized [electron-transfer flavoprotein] + H(+) = (2E)-docosenoyl-CoA + reduced [electron-transfer flavoprotein]</text>
        <dbReference type="Rhea" id="RHEA:47228"/>
        <dbReference type="Rhea" id="RHEA-COMP:10685"/>
        <dbReference type="Rhea" id="RHEA-COMP:10686"/>
        <dbReference type="ChEBI" id="CHEBI:15378"/>
        <dbReference type="ChEBI" id="CHEBI:57692"/>
        <dbReference type="ChEBI" id="CHEBI:58307"/>
        <dbReference type="ChEBI" id="CHEBI:65059"/>
        <dbReference type="ChEBI" id="CHEBI:74692"/>
    </reaction>
    <physiologicalReaction direction="left-to-right" evidence="17">
        <dbReference type="Rhea" id="RHEA:47229"/>
    </physiologicalReaction>
</comment>
<evidence type="ECO:0000256" key="14">
    <source>
        <dbReference type="ARBA" id="ARBA00040622"/>
    </source>
</evidence>
<dbReference type="Gene3D" id="2.40.110.10">
    <property type="entry name" value="Butyryl-CoA Dehydrogenase, subunit A, domain 2"/>
    <property type="match status" value="1"/>
</dbReference>
<dbReference type="Pfam" id="PF00441">
    <property type="entry name" value="Acyl-CoA_dh_1"/>
    <property type="match status" value="1"/>
</dbReference>
<evidence type="ECO:0000256" key="19">
    <source>
        <dbReference type="ARBA" id="ARBA00048395"/>
    </source>
</evidence>
<evidence type="ECO:0000313" key="26">
    <source>
        <dbReference type="Ensembl" id="ENSCINP00000004736.3"/>
    </source>
</evidence>
<dbReference type="SUPFAM" id="SSF56112">
    <property type="entry name" value="Protein kinase-like (PK-like)"/>
    <property type="match status" value="1"/>
</dbReference>
<dbReference type="InterPro" id="IPR002575">
    <property type="entry name" value="Aminoglycoside_PTrfase"/>
</dbReference>
<dbReference type="InterPro" id="IPR050741">
    <property type="entry name" value="Acyl-CoA_dehydrogenase"/>
</dbReference>
<comment type="catalytic activity">
    <reaction evidence="18">
        <text>tetracosanoyl-CoA + oxidized [electron-transfer flavoprotein] + H(+) = (2E)-tetracosenoyl-CoA + reduced [electron-transfer flavoprotein]</text>
        <dbReference type="Rhea" id="RHEA:47232"/>
        <dbReference type="Rhea" id="RHEA-COMP:10685"/>
        <dbReference type="Rhea" id="RHEA-COMP:10686"/>
        <dbReference type="ChEBI" id="CHEBI:15378"/>
        <dbReference type="ChEBI" id="CHEBI:57692"/>
        <dbReference type="ChEBI" id="CHEBI:58307"/>
        <dbReference type="ChEBI" id="CHEBI:65052"/>
        <dbReference type="ChEBI" id="CHEBI:74693"/>
    </reaction>
    <physiologicalReaction direction="left-to-right" evidence="18">
        <dbReference type="Rhea" id="RHEA:47233"/>
    </physiologicalReaction>
</comment>
<dbReference type="SUPFAM" id="SSF56645">
    <property type="entry name" value="Acyl-CoA dehydrogenase NM domain-like"/>
    <property type="match status" value="1"/>
</dbReference>
<evidence type="ECO:0000256" key="21">
    <source>
        <dbReference type="ARBA" id="ARBA00049140"/>
    </source>
</evidence>
<reference evidence="26" key="4">
    <citation type="submission" date="2025-09" db="UniProtKB">
        <authorList>
            <consortium name="Ensembl"/>
        </authorList>
    </citation>
    <scope>IDENTIFICATION</scope>
</reference>
<evidence type="ECO:0000256" key="7">
    <source>
        <dbReference type="ARBA" id="ARBA00022630"/>
    </source>
</evidence>
<name>F6PNW9_CIOIN</name>
<comment type="cofactor">
    <cofactor evidence="1">
        <name>FAD</name>
        <dbReference type="ChEBI" id="CHEBI:57692"/>
    </cofactor>
</comment>
<reference evidence="26" key="3">
    <citation type="submission" date="2025-08" db="UniProtKB">
        <authorList>
            <consortium name="Ensembl"/>
        </authorList>
    </citation>
    <scope>IDENTIFICATION</scope>
</reference>
<comment type="pathway">
    <text evidence="4">Lipid metabolism; fatty acid beta-oxidation.</text>
</comment>
<dbReference type="STRING" id="7719.ENSCINP00000004736"/>
<comment type="similarity">
    <text evidence="5">Belongs to the acyl-CoA dehydrogenase family.</text>
</comment>
<dbReference type="PANTHER" id="PTHR48083">
    <property type="entry name" value="MEDIUM-CHAIN SPECIFIC ACYL-COA DEHYDROGENASE, MITOCHONDRIAL-RELATED"/>
    <property type="match status" value="1"/>
</dbReference>
<dbReference type="OMA" id="LHGGHFE"/>
<evidence type="ECO:0000256" key="5">
    <source>
        <dbReference type="ARBA" id="ARBA00009347"/>
    </source>
</evidence>
<evidence type="ECO:0000256" key="2">
    <source>
        <dbReference type="ARBA" id="ARBA00004275"/>
    </source>
</evidence>
<dbReference type="GO" id="GO:0005739">
    <property type="term" value="C:mitochondrion"/>
    <property type="evidence" value="ECO:0000318"/>
    <property type="project" value="GO_Central"/>
</dbReference>
<dbReference type="GO" id="GO:0033539">
    <property type="term" value="P:fatty acid beta-oxidation using acyl-CoA dehydrogenase"/>
    <property type="evidence" value="ECO:0000318"/>
    <property type="project" value="GO_Central"/>
</dbReference>
<evidence type="ECO:0000313" key="27">
    <source>
        <dbReference type="Proteomes" id="UP000008144"/>
    </source>
</evidence>
<keyword evidence="7" id="KW-0285">Flavoprotein</keyword>
<dbReference type="InterPro" id="IPR006091">
    <property type="entry name" value="Acyl-CoA_Oxase/DH_mid-dom"/>
</dbReference>
<evidence type="ECO:0000256" key="20">
    <source>
        <dbReference type="ARBA" id="ARBA00048399"/>
    </source>
</evidence>
<proteinExistence type="inferred from homology"/>
<accession>F6PNW9</accession>
<keyword evidence="13" id="KW-0576">Peroxisome</keyword>
<evidence type="ECO:0000256" key="18">
    <source>
        <dbReference type="ARBA" id="ARBA00048086"/>
    </source>
</evidence>
<evidence type="ECO:0000256" key="3">
    <source>
        <dbReference type="ARBA" id="ARBA00004325"/>
    </source>
</evidence>
<dbReference type="EMBL" id="EAAA01002956">
    <property type="status" value="NOT_ANNOTATED_CDS"/>
    <property type="molecule type" value="Genomic_DNA"/>
</dbReference>
<evidence type="ECO:0000256" key="11">
    <source>
        <dbReference type="ARBA" id="ARBA00023098"/>
    </source>
</evidence>
<dbReference type="InterPro" id="IPR013786">
    <property type="entry name" value="AcylCoA_DH/ox_N"/>
</dbReference>
<comment type="catalytic activity">
    <reaction evidence="21">
        <text>eicosanoyl-CoA + oxidized [electron-transfer flavoprotein] + H(+) = (2E)-eicosenoyl-CoA + reduced [electron-transfer flavoprotein]</text>
        <dbReference type="Rhea" id="RHEA:47236"/>
        <dbReference type="Rhea" id="RHEA-COMP:10685"/>
        <dbReference type="Rhea" id="RHEA-COMP:10686"/>
        <dbReference type="ChEBI" id="CHEBI:15378"/>
        <dbReference type="ChEBI" id="CHEBI:57380"/>
        <dbReference type="ChEBI" id="CHEBI:57692"/>
        <dbReference type="ChEBI" id="CHEBI:58307"/>
        <dbReference type="ChEBI" id="CHEBI:74691"/>
    </reaction>
    <physiologicalReaction direction="left-to-right" evidence="21">
        <dbReference type="Rhea" id="RHEA:47237"/>
    </physiologicalReaction>
</comment>
<dbReference type="Proteomes" id="UP000008144">
    <property type="component" value="Chromosome 9"/>
</dbReference>
<dbReference type="InterPro" id="IPR036250">
    <property type="entry name" value="AcylCo_DH-like_C"/>
</dbReference>
<comment type="subunit">
    <text evidence="6">Homodimer.</text>
</comment>
<dbReference type="Pfam" id="PF02771">
    <property type="entry name" value="Acyl-CoA_dh_N"/>
    <property type="match status" value="1"/>
</dbReference>
<dbReference type="GO" id="GO:0031966">
    <property type="term" value="C:mitochondrial membrane"/>
    <property type="evidence" value="ECO:0007669"/>
    <property type="project" value="UniProtKB-SubCell"/>
</dbReference>
<dbReference type="Gene3D" id="1.10.540.10">
    <property type="entry name" value="Acyl-CoA dehydrogenase/oxidase, N-terminal domain"/>
    <property type="match status" value="1"/>
</dbReference>
<dbReference type="Ensembl" id="ENSCINT00000004736.3">
    <property type="protein sequence ID" value="ENSCINP00000004736.3"/>
    <property type="gene ID" value="ENSCING00000002318.3"/>
</dbReference>
<keyword evidence="27" id="KW-1185">Reference proteome</keyword>
<keyword evidence="11" id="KW-0443">Lipid metabolism</keyword>
<dbReference type="HOGENOM" id="CLU_007526_3_0_1"/>
<evidence type="ECO:0000256" key="15">
    <source>
        <dbReference type="ARBA" id="ARBA00046026"/>
    </source>
</evidence>
<comment type="catalytic activity">
    <reaction evidence="20">
        <text>hexacosanoyl-CoA + oxidized [electron-transfer flavoprotein] + H(+) = (2E)-hexacosenoyl-CoA + reduced [electron-transfer flavoprotein]</text>
        <dbReference type="Rhea" id="RHEA:48216"/>
        <dbReference type="Rhea" id="RHEA-COMP:10685"/>
        <dbReference type="Rhea" id="RHEA-COMP:10686"/>
        <dbReference type="ChEBI" id="CHEBI:15378"/>
        <dbReference type="ChEBI" id="CHEBI:57692"/>
        <dbReference type="ChEBI" id="CHEBI:58307"/>
        <dbReference type="ChEBI" id="CHEBI:64868"/>
        <dbReference type="ChEBI" id="CHEBI:74281"/>
    </reaction>
    <physiologicalReaction direction="left-to-right" evidence="20">
        <dbReference type="Rhea" id="RHEA:48217"/>
    </physiologicalReaction>
</comment>
<organism evidence="26 27">
    <name type="scientific">Ciona intestinalis</name>
    <name type="common">Transparent sea squirt</name>
    <name type="synonym">Ascidia intestinalis</name>
    <dbReference type="NCBI Taxonomy" id="7719"/>
    <lineage>
        <taxon>Eukaryota</taxon>
        <taxon>Metazoa</taxon>
        <taxon>Chordata</taxon>
        <taxon>Tunicata</taxon>
        <taxon>Ascidiacea</taxon>
        <taxon>Phlebobranchia</taxon>
        <taxon>Cionidae</taxon>
        <taxon>Ciona</taxon>
    </lineage>
</organism>
<dbReference type="InterPro" id="IPR046373">
    <property type="entry name" value="Acyl-CoA_Oxase/DH_mid-dom_sf"/>
</dbReference>
<comment type="subcellular location">
    <subcellularLocation>
        <location evidence="3">Mitochondrion membrane</location>
    </subcellularLocation>
    <subcellularLocation>
        <location evidence="2">Peroxisome</location>
    </subcellularLocation>
</comment>
<evidence type="ECO:0000256" key="12">
    <source>
        <dbReference type="ARBA" id="ARBA00023136"/>
    </source>
</evidence>
<dbReference type="InterPro" id="IPR009075">
    <property type="entry name" value="AcylCo_DH/oxidase_C"/>
</dbReference>
<sequence length="789" mass="88755">MASYLAKILSKSSSQQMDIKMFKAGQSNPTYYVKYGKTEMVLRKKPPGKLLRGAHQIDREYKVMNALYKVGFPVPRMLSYCKDQSLLGTEFFVMEFLPGRVVSQTMKGMKSSEKRSCVLSATETLAKLHSYKPSNIGLDGYGKTSGFCSRVLNTWSKQYMAAAHKEIPEMKELISWLGHQLPHIKDESSVIHGDYSLNNVMFHPTEGKVLAVLDWELSTIGHPYADFAYLCMMYHVPQEFFLLRDASQSDIEQLFKDIPTEEELVKYYCKLRSISYPIPNWNFHLALNFFKLASIVQGVYSRYLKGNASSPYAPIYEALILPLIQTALKQVTKSVFKIFLKLSIPISIHFSLVIVASTDMLGLPIQIRLVNLVVLITGEPGQNLDMTLSPSPKGKEVLEKVKRFLKENCEANEKVYHDYVMSQKDPFCVVPILEEIKIKAKQQGLWNLFLPDVSGLSNVDYAHIAEQLGKSHMNSEALNCSAPDTGNMEVLHMYGSDYQKQKWLQPLLDGKIRSAFCMTEPQVASSDATNMETTITRDGNSYVVNGRKWWSTGAANARCTFGIVMGRTGGLNTHKHKSHSMIVVPFDTPGVTRVRNLTVFGYDEAPSGHSEMLFENVRVPLENLILGEGRGFEIAQGRLGPGRIHHCMRSIGLAERCLSLLVERGMQRRPFGKRIVEHEVVQHKIAQCRIAIDQCRLLTLHAAHMMDQFGSKRARKEIAMIKVAAPKMLCQVIDEAIQVYGGAGVSDDFPLAKCYAMARTLRIADGPDEVHLSSIGKLEIRDQIMKSKL</sequence>
<reference evidence="27" key="1">
    <citation type="journal article" date="2002" name="Science">
        <title>The draft genome of Ciona intestinalis: insights into chordate and vertebrate origins.</title>
        <authorList>
            <person name="Dehal P."/>
            <person name="Satou Y."/>
            <person name="Campbell R.K."/>
            <person name="Chapman J."/>
            <person name="Degnan B."/>
            <person name="De Tomaso A."/>
            <person name="Davidson B."/>
            <person name="Di Gregorio A."/>
            <person name="Gelpke M."/>
            <person name="Goodstein D.M."/>
            <person name="Harafuji N."/>
            <person name="Hastings K.E."/>
            <person name="Ho I."/>
            <person name="Hotta K."/>
            <person name="Huang W."/>
            <person name="Kawashima T."/>
            <person name="Lemaire P."/>
            <person name="Martinez D."/>
            <person name="Meinertzhagen I.A."/>
            <person name="Necula S."/>
            <person name="Nonaka M."/>
            <person name="Putnam N."/>
            <person name="Rash S."/>
            <person name="Saiga H."/>
            <person name="Satake M."/>
            <person name="Terry A."/>
            <person name="Yamada L."/>
            <person name="Wang H.G."/>
            <person name="Awazu S."/>
            <person name="Azumi K."/>
            <person name="Boore J."/>
            <person name="Branno M."/>
            <person name="Chin-Bow S."/>
            <person name="DeSantis R."/>
            <person name="Doyle S."/>
            <person name="Francino P."/>
            <person name="Keys D.N."/>
            <person name="Haga S."/>
            <person name="Hayashi H."/>
            <person name="Hino K."/>
            <person name="Imai K.S."/>
            <person name="Inaba K."/>
            <person name="Kano S."/>
            <person name="Kobayashi K."/>
            <person name="Kobayashi M."/>
            <person name="Lee B.I."/>
            <person name="Makabe K.W."/>
            <person name="Manohar C."/>
            <person name="Matassi G."/>
            <person name="Medina M."/>
            <person name="Mochizuki Y."/>
            <person name="Mount S."/>
            <person name="Morishita T."/>
            <person name="Miura S."/>
            <person name="Nakayama A."/>
            <person name="Nishizaka S."/>
            <person name="Nomoto H."/>
            <person name="Ohta F."/>
            <person name="Oishi K."/>
            <person name="Rigoutsos I."/>
            <person name="Sano M."/>
            <person name="Sasaki A."/>
            <person name="Sasakura Y."/>
            <person name="Shoguchi E."/>
            <person name="Shin-i T."/>
            <person name="Spagnuolo A."/>
            <person name="Stainier D."/>
            <person name="Suzuki M.M."/>
            <person name="Tassy O."/>
            <person name="Takatori N."/>
            <person name="Tokuoka M."/>
            <person name="Yagi K."/>
            <person name="Yoshizaki F."/>
            <person name="Wada S."/>
            <person name="Zhang C."/>
            <person name="Hyatt P.D."/>
            <person name="Larimer F."/>
            <person name="Detter C."/>
            <person name="Doggett N."/>
            <person name="Glavina T."/>
            <person name="Hawkins T."/>
            <person name="Richardson P."/>
            <person name="Lucas S."/>
            <person name="Kohara Y."/>
            <person name="Levine M."/>
            <person name="Satoh N."/>
            <person name="Rokhsar D.S."/>
        </authorList>
    </citation>
    <scope>NUCLEOTIDE SEQUENCE [LARGE SCALE GENOMIC DNA]</scope>
</reference>
<dbReference type="InterPro" id="IPR009100">
    <property type="entry name" value="AcylCoA_DH/oxidase_NM_dom_sf"/>
</dbReference>
<comment type="catalytic activity">
    <reaction evidence="19">
        <text>tricosanoyl-CoA + oxidized [electron-transfer flavoprotein] + H(+) = (2E)-tricosenoyl-CoA + reduced [electron-transfer flavoprotein]</text>
        <dbReference type="Rhea" id="RHEA:48220"/>
        <dbReference type="Rhea" id="RHEA-COMP:10685"/>
        <dbReference type="Rhea" id="RHEA-COMP:10686"/>
        <dbReference type="ChEBI" id="CHEBI:15378"/>
        <dbReference type="ChEBI" id="CHEBI:57692"/>
        <dbReference type="ChEBI" id="CHEBI:58307"/>
        <dbReference type="ChEBI" id="CHEBI:90118"/>
        <dbReference type="ChEBI" id="CHEBI:90119"/>
    </reaction>
    <physiologicalReaction direction="left-to-right" evidence="19">
        <dbReference type="Rhea" id="RHEA:48221"/>
    </physiologicalReaction>
</comment>
<dbReference type="InterPro" id="IPR011009">
    <property type="entry name" value="Kinase-like_dom_sf"/>
</dbReference>
<feature type="domain" description="Acyl-CoA oxidase/dehydrogenase middle" evidence="24">
    <location>
        <begin position="515"/>
        <end position="617"/>
    </location>
</feature>
<feature type="domain" description="Acyl-CoA dehydrogenase/oxidase N-terminal" evidence="25">
    <location>
        <begin position="395"/>
        <end position="511"/>
    </location>
</feature>
<dbReference type="GO" id="GO:0003995">
    <property type="term" value="F:acyl-CoA dehydrogenase activity"/>
    <property type="evidence" value="ECO:0000318"/>
    <property type="project" value="GO_Central"/>
</dbReference>
<evidence type="ECO:0000259" key="24">
    <source>
        <dbReference type="Pfam" id="PF02770"/>
    </source>
</evidence>
<keyword evidence="12" id="KW-0472">Membrane</keyword>
<evidence type="ECO:0000256" key="10">
    <source>
        <dbReference type="ARBA" id="ARBA00023002"/>
    </source>
</evidence>
<dbReference type="PANTHER" id="PTHR48083:SF13">
    <property type="entry name" value="ACYL-COA DEHYDROGENASE FAMILY MEMBER 11"/>
    <property type="match status" value="1"/>
</dbReference>
<dbReference type="Gene3D" id="3.90.1200.10">
    <property type="match status" value="1"/>
</dbReference>
<dbReference type="GO" id="GO:0005777">
    <property type="term" value="C:peroxisome"/>
    <property type="evidence" value="ECO:0007669"/>
    <property type="project" value="UniProtKB-SubCell"/>
</dbReference>
<evidence type="ECO:0000256" key="4">
    <source>
        <dbReference type="ARBA" id="ARBA00005005"/>
    </source>
</evidence>
<dbReference type="Gene3D" id="1.20.140.10">
    <property type="entry name" value="Butyryl-CoA Dehydrogenase, subunit A, domain 3"/>
    <property type="match status" value="1"/>
</dbReference>
<dbReference type="AlphaFoldDB" id="F6PNW9"/>
<evidence type="ECO:0000256" key="1">
    <source>
        <dbReference type="ARBA" id="ARBA00001974"/>
    </source>
</evidence>
<keyword evidence="9" id="KW-0276">Fatty acid metabolism</keyword>
<keyword evidence="10" id="KW-0560">Oxidoreductase</keyword>
<comment type="catalytic activity">
    <reaction evidence="16">
        <text>a 2,3-saturated acyl-CoA + oxidized [electron-transfer flavoprotein] + H(+) = a (2E)-enoyl-CoA + reduced [electron-transfer flavoprotein]</text>
        <dbReference type="Rhea" id="RHEA:44704"/>
        <dbReference type="Rhea" id="RHEA-COMP:10685"/>
        <dbReference type="Rhea" id="RHEA-COMP:10686"/>
        <dbReference type="ChEBI" id="CHEBI:15378"/>
        <dbReference type="ChEBI" id="CHEBI:57692"/>
        <dbReference type="ChEBI" id="CHEBI:58307"/>
        <dbReference type="ChEBI" id="CHEBI:58856"/>
        <dbReference type="ChEBI" id="CHEBI:65111"/>
    </reaction>
    <physiologicalReaction direction="left-to-right" evidence="16">
        <dbReference type="Rhea" id="RHEA:44705"/>
    </physiologicalReaction>
</comment>
<reference evidence="26" key="2">
    <citation type="journal article" date="2008" name="Genome Biol.">
        <title>Improved genome assembly and evidence-based global gene model set for the chordate Ciona intestinalis: new insight into intron and operon populations.</title>
        <authorList>
            <person name="Satou Y."/>
            <person name="Mineta K."/>
            <person name="Ogasawara M."/>
            <person name="Sasakura Y."/>
            <person name="Shoguchi E."/>
            <person name="Ueno K."/>
            <person name="Yamada L."/>
            <person name="Matsumoto J."/>
            <person name="Wasserscheid J."/>
            <person name="Dewar K."/>
            <person name="Wiley G.B."/>
            <person name="Macmil S.L."/>
            <person name="Roe B.A."/>
            <person name="Zeller R.W."/>
            <person name="Hastings K.E."/>
            <person name="Lemaire P."/>
            <person name="Lindquist E."/>
            <person name="Endo T."/>
            <person name="Hotta K."/>
            <person name="Inaba K."/>
        </authorList>
    </citation>
    <scope>NUCLEOTIDE SEQUENCE [LARGE SCALE GENOMIC DNA]</scope>
    <source>
        <strain evidence="26">wild type</strain>
    </source>
</reference>
<dbReference type="InParanoid" id="F6PNW9"/>
<evidence type="ECO:0000256" key="6">
    <source>
        <dbReference type="ARBA" id="ARBA00011738"/>
    </source>
</evidence>
<dbReference type="Gene3D" id="3.30.200.20">
    <property type="entry name" value="Phosphorylase Kinase, domain 1"/>
    <property type="match status" value="1"/>
</dbReference>
<evidence type="ECO:0000256" key="16">
    <source>
        <dbReference type="ARBA" id="ARBA00047443"/>
    </source>
</evidence>
<protein>
    <recommendedName>
        <fullName evidence="14">Acyl-CoA dehydrogenase family member 11</fullName>
    </recommendedName>
</protein>
<dbReference type="CDD" id="cd05154">
    <property type="entry name" value="ACAD10_11_N-like"/>
    <property type="match status" value="1"/>
</dbReference>
<evidence type="ECO:0000259" key="22">
    <source>
        <dbReference type="Pfam" id="PF00441"/>
    </source>
</evidence>
<evidence type="ECO:0000256" key="17">
    <source>
        <dbReference type="ARBA" id="ARBA00048020"/>
    </source>
</evidence>
<dbReference type="SUPFAM" id="SSF47203">
    <property type="entry name" value="Acyl-CoA dehydrogenase C-terminal domain-like"/>
    <property type="match status" value="1"/>
</dbReference>
<dbReference type="GeneTree" id="ENSGT00940000160993"/>
<comment type="function">
    <text evidence="15">Acyl-CoA dehydrogenase, that exhibits maximal activity towards saturated C22-CoA. Probably participates in beta-oxydation and energy production but could also play a role in the metabolism of specific fatty acids to control fatty acids composition of cellular lipids in brain.</text>
</comment>
<dbReference type="InterPro" id="IPR041726">
    <property type="entry name" value="ACAD10_11_N"/>
</dbReference>
<feature type="domain" description="Aminoglycoside phosphotransferase" evidence="23">
    <location>
        <begin position="19"/>
        <end position="237"/>
    </location>
</feature>
<evidence type="ECO:0000256" key="9">
    <source>
        <dbReference type="ARBA" id="ARBA00022832"/>
    </source>
</evidence>
<keyword evidence="8" id="KW-0274">FAD</keyword>
<evidence type="ECO:0000259" key="25">
    <source>
        <dbReference type="Pfam" id="PF02771"/>
    </source>
</evidence>
<feature type="domain" description="Acyl-CoA dehydrogenase/oxidase C-terminal" evidence="22">
    <location>
        <begin position="629"/>
        <end position="777"/>
    </location>
</feature>
<dbReference type="GO" id="GO:0050660">
    <property type="term" value="F:flavin adenine dinucleotide binding"/>
    <property type="evidence" value="ECO:0007669"/>
    <property type="project" value="InterPro"/>
</dbReference>
<evidence type="ECO:0000256" key="13">
    <source>
        <dbReference type="ARBA" id="ARBA00023140"/>
    </source>
</evidence>
<evidence type="ECO:0000259" key="23">
    <source>
        <dbReference type="Pfam" id="PF01636"/>
    </source>
</evidence>
<dbReference type="Pfam" id="PF01636">
    <property type="entry name" value="APH"/>
    <property type="match status" value="1"/>
</dbReference>
<evidence type="ECO:0000256" key="8">
    <source>
        <dbReference type="ARBA" id="ARBA00022827"/>
    </source>
</evidence>